<dbReference type="EMBL" id="CAXAMM010037891">
    <property type="protein sequence ID" value="CAK9077865.1"/>
    <property type="molecule type" value="Genomic_DNA"/>
</dbReference>
<evidence type="ECO:0000256" key="13">
    <source>
        <dbReference type="ARBA" id="ARBA00025198"/>
    </source>
</evidence>
<dbReference type="NCBIfam" id="TIGR01131">
    <property type="entry name" value="ATP_synt_6_or_A"/>
    <property type="match status" value="1"/>
</dbReference>
<evidence type="ECO:0000256" key="17">
    <source>
        <dbReference type="SAM" id="Phobius"/>
    </source>
</evidence>
<dbReference type="PANTHER" id="PTHR11410">
    <property type="entry name" value="ATP SYNTHASE SUBUNIT A"/>
    <property type="match status" value="1"/>
</dbReference>
<keyword evidence="11 17" id="KW-0472">Membrane</keyword>
<dbReference type="PROSITE" id="PS00449">
    <property type="entry name" value="ATPASE_A"/>
    <property type="match status" value="1"/>
</dbReference>
<keyword evidence="15" id="KW-0175">Coiled coil</keyword>
<dbReference type="InterPro" id="IPR045083">
    <property type="entry name" value="ATP_synth_F0_asu_bact/mt"/>
</dbReference>
<dbReference type="InterPro" id="IPR023011">
    <property type="entry name" value="ATP_synth_F0_asu_AS"/>
</dbReference>
<evidence type="ECO:0000256" key="4">
    <source>
        <dbReference type="ARBA" id="ARBA00006810"/>
    </source>
</evidence>
<dbReference type="HAMAP" id="MF_01398">
    <property type="entry name" value="ATP_synth_b_bprime"/>
    <property type="match status" value="1"/>
</dbReference>
<keyword evidence="9 17" id="KW-1133">Transmembrane helix</keyword>
<evidence type="ECO:0000256" key="3">
    <source>
        <dbReference type="ARBA" id="ARBA00006704"/>
    </source>
</evidence>
<evidence type="ECO:0000256" key="15">
    <source>
        <dbReference type="SAM" id="Coils"/>
    </source>
</evidence>
<keyword evidence="7 17" id="KW-0812">Transmembrane</keyword>
<dbReference type="InterPro" id="IPR032820">
    <property type="entry name" value="ATPase_put"/>
</dbReference>
<evidence type="ECO:0000256" key="16">
    <source>
        <dbReference type="SAM" id="MobiDB-lite"/>
    </source>
</evidence>
<dbReference type="PRINTS" id="PR00123">
    <property type="entry name" value="ATPASEA"/>
</dbReference>
<dbReference type="InterPro" id="IPR000568">
    <property type="entry name" value="ATP_synth_F0_asu"/>
</dbReference>
<evidence type="ECO:0000256" key="14">
    <source>
        <dbReference type="ARBA" id="ARBA00032954"/>
    </source>
</evidence>
<proteinExistence type="inferred from homology"/>
<sequence length="712" mass="77129">MASSGSDENPGRGEISPEDREAFRKRASDLGSRLDKVRAENRAKEAPAPDAKSRGTALGQAMKIAIELVVGIAVGGFIGKVLDDWLGTAPWLLIVFVMIGFAAGMTNTVRSARRMQADALRGTAVVSLVVAGAADPMAQFQIKRLIPLEIFGHDVSFTNSSLFMVLALVLISGFMIFAMTARALVPGRIQSIAESLYEFVDGIVRENLGEEGKKYFPWVFSIFVFILALNMLGMIPGSFTVTSHIIVTFALAAMVWLIVTMIGFARHGLGYLKLFVPDGVPLWLMPLIVPIEMVSYLIRPISLSVRLFANMMAGHTMLKVFAGFAVSLPVFAKAFPVLFTAAFTGLEFLVAFLQAFIFTVLTCIYLNDAFTNLLIGFALAEATGLFGLLIALIILVFMPPAMTALVAATMDIATDAAEAFDAEHSGGGGLPQLHSPDFAPQLVWLALTFAALYWIMSRIALPRIGEVIEERRDRIQRDLAAAERLKGETDAALENYERALADARGSATAIARATRDDLAAEVDKERKTLEDELSRKLADAENAIAATKAKALESVNDIASETATDIVKALTSLSVTKDEVSSALDQRATAIRTELDEARRLRDEAQELLADYQRKAREAEDEAKTIVDQARREAEILAADTRKQLAEQVERRTKAAEEKIARAEAQAVSDVRAAAVDLAVAASERVLKSKVTGDTAASLTDAAIRDLKAKLN</sequence>
<dbReference type="CDD" id="cd06503">
    <property type="entry name" value="ATP-synt_Fo_b"/>
    <property type="match status" value="2"/>
</dbReference>
<dbReference type="Gene3D" id="1.20.120.220">
    <property type="entry name" value="ATP synthase, F0 complex, subunit A"/>
    <property type="match status" value="1"/>
</dbReference>
<organism evidence="18 19">
    <name type="scientific">Durusdinium trenchii</name>
    <dbReference type="NCBI Taxonomy" id="1381693"/>
    <lineage>
        <taxon>Eukaryota</taxon>
        <taxon>Sar</taxon>
        <taxon>Alveolata</taxon>
        <taxon>Dinophyceae</taxon>
        <taxon>Suessiales</taxon>
        <taxon>Symbiodiniaceae</taxon>
        <taxon>Durusdinium</taxon>
    </lineage>
</organism>
<accession>A0ABP0PPB5</accession>
<feature type="transmembrane region" description="Helical" evidence="17">
    <location>
        <begin position="348"/>
        <end position="366"/>
    </location>
</feature>
<feature type="transmembrane region" description="Helical" evidence="17">
    <location>
        <begin position="245"/>
        <end position="265"/>
    </location>
</feature>
<evidence type="ECO:0000256" key="11">
    <source>
        <dbReference type="ARBA" id="ARBA00023136"/>
    </source>
</evidence>
<feature type="transmembrane region" description="Helical" evidence="17">
    <location>
        <begin position="373"/>
        <end position="398"/>
    </location>
</feature>
<feature type="coiled-coil region" evidence="15">
    <location>
        <begin position="588"/>
        <end position="666"/>
    </location>
</feature>
<dbReference type="InterPro" id="IPR002146">
    <property type="entry name" value="ATP_synth_b/b'su_bac/chlpt"/>
</dbReference>
<evidence type="ECO:0000256" key="12">
    <source>
        <dbReference type="ARBA" id="ARBA00023310"/>
    </source>
</evidence>
<feature type="region of interest" description="Disordered" evidence="16">
    <location>
        <begin position="1"/>
        <end position="54"/>
    </location>
</feature>
<dbReference type="InterPro" id="IPR035908">
    <property type="entry name" value="F0_ATP_A_sf"/>
</dbReference>
<keyword evidence="8" id="KW-0375">Hydrogen ion transport</keyword>
<evidence type="ECO:0000256" key="10">
    <source>
        <dbReference type="ARBA" id="ARBA00023065"/>
    </source>
</evidence>
<feature type="transmembrane region" description="Helical" evidence="17">
    <location>
        <begin position="438"/>
        <end position="456"/>
    </location>
</feature>
<feature type="transmembrane region" description="Helical" evidence="17">
    <location>
        <begin position="88"/>
        <end position="106"/>
    </location>
</feature>
<evidence type="ECO:0000256" key="9">
    <source>
        <dbReference type="ARBA" id="ARBA00022989"/>
    </source>
</evidence>
<dbReference type="CDD" id="cd00310">
    <property type="entry name" value="ATP-synt_Fo_a_6"/>
    <property type="match status" value="1"/>
</dbReference>
<feature type="transmembrane region" description="Helical" evidence="17">
    <location>
        <begin position="215"/>
        <end position="233"/>
    </location>
</feature>
<gene>
    <name evidence="18" type="ORF">SCF082_LOCUS37323</name>
</gene>
<dbReference type="SUPFAM" id="SSF81336">
    <property type="entry name" value="F1F0 ATP synthase subunit A"/>
    <property type="match status" value="1"/>
</dbReference>
<evidence type="ECO:0000313" key="19">
    <source>
        <dbReference type="Proteomes" id="UP001642464"/>
    </source>
</evidence>
<comment type="caution">
    <text evidence="18">The sequence shown here is derived from an EMBL/GenBank/DDBJ whole genome shotgun (WGS) entry which is preliminary data.</text>
</comment>
<evidence type="ECO:0000256" key="1">
    <source>
        <dbReference type="ARBA" id="ARBA00004141"/>
    </source>
</evidence>
<name>A0ABP0PPB5_9DINO</name>
<evidence type="ECO:0000256" key="5">
    <source>
        <dbReference type="ARBA" id="ARBA00022448"/>
    </source>
</evidence>
<keyword evidence="10" id="KW-0406">Ion transport</keyword>
<protein>
    <recommendedName>
        <fullName evidence="14">F-ATPase protein 6</fullName>
    </recommendedName>
</protein>
<reference evidence="18 19" key="1">
    <citation type="submission" date="2024-02" db="EMBL/GenBank/DDBJ databases">
        <authorList>
            <person name="Chen Y."/>
            <person name="Shah S."/>
            <person name="Dougan E. K."/>
            <person name="Thang M."/>
            <person name="Chan C."/>
        </authorList>
    </citation>
    <scope>NUCLEOTIDE SEQUENCE [LARGE SCALE GENOMIC DNA]</scope>
</reference>
<dbReference type="InterPro" id="IPR038662">
    <property type="entry name" value="ATP_synth_F0_csu_sf"/>
</dbReference>
<evidence type="ECO:0000256" key="8">
    <source>
        <dbReference type="ARBA" id="ARBA00022781"/>
    </source>
</evidence>
<comment type="function">
    <text evidence="13">F(1)F(0) ATP synthase produces ATP from ADP in the presence of a proton or sodium gradient. F-type ATPases consist of two structural domains, F(1) containing the extramembraneous catalytic core and F(0) containing the membrane proton channel, linked together by a central stalk and a peripheral stalk. During catalysis, ATP synthesis in the catalytic domain of F(1) is coupled via a rotary mechanism of the central stalk subunits to proton translocation.</text>
</comment>
<dbReference type="Pfam" id="PF00430">
    <property type="entry name" value="ATP-synt_B"/>
    <property type="match status" value="2"/>
</dbReference>
<dbReference type="Pfam" id="PF09527">
    <property type="entry name" value="ATPase_gene1"/>
    <property type="match status" value="1"/>
</dbReference>
<feature type="transmembrane region" description="Helical" evidence="17">
    <location>
        <begin position="162"/>
        <end position="185"/>
    </location>
</feature>
<feature type="transmembrane region" description="Helical" evidence="17">
    <location>
        <begin position="320"/>
        <end position="342"/>
    </location>
</feature>
<evidence type="ECO:0000256" key="6">
    <source>
        <dbReference type="ARBA" id="ARBA00022547"/>
    </source>
</evidence>
<dbReference type="NCBIfam" id="NF004482">
    <property type="entry name" value="PRK05815.2-4"/>
    <property type="match status" value="1"/>
</dbReference>
<evidence type="ECO:0000313" key="18">
    <source>
        <dbReference type="EMBL" id="CAK9077865.1"/>
    </source>
</evidence>
<comment type="similarity">
    <text evidence="4">Belongs to the ATPase A chain family.</text>
</comment>
<keyword evidence="5" id="KW-0813">Transport</keyword>
<comment type="similarity">
    <text evidence="3">Belongs to the ATPase C chain family.</text>
</comment>
<keyword evidence="19" id="KW-1185">Reference proteome</keyword>
<feature type="transmembrane region" description="Helical" evidence="17">
    <location>
        <begin position="280"/>
        <end position="299"/>
    </location>
</feature>
<comment type="subcellular location">
    <subcellularLocation>
        <location evidence="1">Membrane</location>
        <topology evidence="1">Multi-pass membrane protein</topology>
    </subcellularLocation>
    <subcellularLocation>
        <location evidence="2">Membrane</location>
        <topology evidence="2">Single-pass membrane protein</topology>
    </subcellularLocation>
</comment>
<feature type="coiled-coil region" evidence="15">
    <location>
        <begin position="465"/>
        <end position="550"/>
    </location>
</feature>
<keyword evidence="12" id="KW-0066">ATP synthesis</keyword>
<feature type="compositionally biased region" description="Basic and acidic residues" evidence="16">
    <location>
        <begin position="9"/>
        <end position="53"/>
    </location>
</feature>
<dbReference type="HAMAP" id="MF_01393">
    <property type="entry name" value="ATP_synth_a_bact"/>
    <property type="match status" value="1"/>
</dbReference>
<dbReference type="Gene3D" id="1.20.20.10">
    <property type="entry name" value="F1F0 ATP synthase subunit C"/>
    <property type="match status" value="1"/>
</dbReference>
<evidence type="ECO:0000256" key="2">
    <source>
        <dbReference type="ARBA" id="ARBA00004167"/>
    </source>
</evidence>
<dbReference type="Proteomes" id="UP001642464">
    <property type="component" value="Unassembled WGS sequence"/>
</dbReference>
<dbReference type="Pfam" id="PF00119">
    <property type="entry name" value="ATP-synt_A"/>
    <property type="match status" value="1"/>
</dbReference>
<dbReference type="PANTHER" id="PTHR11410:SF0">
    <property type="entry name" value="ATP SYNTHASE SUBUNIT A"/>
    <property type="match status" value="1"/>
</dbReference>
<evidence type="ECO:0000256" key="7">
    <source>
        <dbReference type="ARBA" id="ARBA00022692"/>
    </source>
</evidence>
<feature type="transmembrane region" description="Helical" evidence="17">
    <location>
        <begin position="64"/>
        <end position="82"/>
    </location>
</feature>
<keyword evidence="6" id="KW-0138">CF(0)</keyword>